<sequence>MQMMGYRAAGIWEHIPLATLGRLRATQWTSHVDEKRRRRRQSAAHKTHSRCSPIQSNYCVITPPPPRQGRRTA</sequence>
<protein>
    <submittedName>
        <fullName evidence="2">Uncharacterized protein</fullName>
    </submittedName>
</protein>
<evidence type="ECO:0000313" key="3">
    <source>
        <dbReference type="Proteomes" id="UP001232148"/>
    </source>
</evidence>
<dbReference type="EMBL" id="MU842837">
    <property type="protein sequence ID" value="KAK2031713.1"/>
    <property type="molecule type" value="Genomic_DNA"/>
</dbReference>
<dbReference type="Proteomes" id="UP001232148">
    <property type="component" value="Unassembled WGS sequence"/>
</dbReference>
<proteinExistence type="predicted"/>
<feature type="compositionally biased region" description="Polar residues" evidence="1">
    <location>
        <begin position="50"/>
        <end position="59"/>
    </location>
</feature>
<dbReference type="AlphaFoldDB" id="A0AAD9HMM4"/>
<reference evidence="2" key="1">
    <citation type="submission" date="2021-06" db="EMBL/GenBank/DDBJ databases">
        <title>Comparative genomics, transcriptomics and evolutionary studies reveal genomic signatures of adaptation to plant cell wall in hemibiotrophic fungi.</title>
        <authorList>
            <consortium name="DOE Joint Genome Institute"/>
            <person name="Baroncelli R."/>
            <person name="Diaz J.F."/>
            <person name="Benocci T."/>
            <person name="Peng M."/>
            <person name="Battaglia E."/>
            <person name="Haridas S."/>
            <person name="Andreopoulos W."/>
            <person name="Labutti K."/>
            <person name="Pangilinan J."/>
            <person name="Floch G.L."/>
            <person name="Makela M.R."/>
            <person name="Henrissat B."/>
            <person name="Grigoriev I.V."/>
            <person name="Crouch J.A."/>
            <person name="De Vries R.P."/>
            <person name="Sukno S.A."/>
            <person name="Thon M.R."/>
        </authorList>
    </citation>
    <scope>NUCLEOTIDE SEQUENCE</scope>
    <source>
        <strain evidence="2">MAFF235873</strain>
    </source>
</reference>
<evidence type="ECO:0000313" key="2">
    <source>
        <dbReference type="EMBL" id="KAK2031713.1"/>
    </source>
</evidence>
<gene>
    <name evidence="2" type="ORF">LX32DRAFT_256657</name>
</gene>
<name>A0AAD9HMM4_9PEZI</name>
<evidence type="ECO:0000256" key="1">
    <source>
        <dbReference type="SAM" id="MobiDB-lite"/>
    </source>
</evidence>
<feature type="region of interest" description="Disordered" evidence="1">
    <location>
        <begin position="29"/>
        <end position="73"/>
    </location>
</feature>
<accession>A0AAD9HMM4</accession>
<feature type="compositionally biased region" description="Basic residues" evidence="1">
    <location>
        <begin position="36"/>
        <end position="49"/>
    </location>
</feature>
<keyword evidence="3" id="KW-1185">Reference proteome</keyword>
<organism evidence="2 3">
    <name type="scientific">Colletotrichum zoysiae</name>
    <dbReference type="NCBI Taxonomy" id="1216348"/>
    <lineage>
        <taxon>Eukaryota</taxon>
        <taxon>Fungi</taxon>
        <taxon>Dikarya</taxon>
        <taxon>Ascomycota</taxon>
        <taxon>Pezizomycotina</taxon>
        <taxon>Sordariomycetes</taxon>
        <taxon>Hypocreomycetidae</taxon>
        <taxon>Glomerellales</taxon>
        <taxon>Glomerellaceae</taxon>
        <taxon>Colletotrichum</taxon>
        <taxon>Colletotrichum graminicola species complex</taxon>
    </lineage>
</organism>
<comment type="caution">
    <text evidence="2">The sequence shown here is derived from an EMBL/GenBank/DDBJ whole genome shotgun (WGS) entry which is preliminary data.</text>
</comment>